<dbReference type="RefSeq" id="WP_330484556.1">
    <property type="nucleotide sequence ID" value="NZ_JAZBJZ010000065.1"/>
</dbReference>
<evidence type="ECO:0000313" key="2">
    <source>
        <dbReference type="EMBL" id="MEE3718125.1"/>
    </source>
</evidence>
<evidence type="ECO:0000256" key="1">
    <source>
        <dbReference type="SAM" id="Phobius"/>
    </source>
</evidence>
<proteinExistence type="predicted"/>
<evidence type="ECO:0000313" key="3">
    <source>
        <dbReference type="Proteomes" id="UP001333818"/>
    </source>
</evidence>
<name>A0AAW9Q4F0_9CYAN</name>
<organism evidence="2 3">
    <name type="scientific">Tumidithrix elongata BACA0141</name>
    <dbReference type="NCBI Taxonomy" id="2716417"/>
    <lineage>
        <taxon>Bacteria</taxon>
        <taxon>Bacillati</taxon>
        <taxon>Cyanobacteriota</taxon>
        <taxon>Cyanophyceae</taxon>
        <taxon>Pseudanabaenales</taxon>
        <taxon>Pseudanabaenaceae</taxon>
        <taxon>Tumidithrix</taxon>
        <taxon>Tumidithrix elongata</taxon>
    </lineage>
</organism>
<protein>
    <submittedName>
        <fullName evidence="2">Superinfection exclusion B family protein</fullName>
    </submittedName>
</protein>
<gene>
    <name evidence="2" type="ORF">V2H45_15400</name>
</gene>
<accession>A0AAW9Q4F0</accession>
<keyword evidence="1" id="KW-0812">Transmembrane</keyword>
<reference evidence="2" key="1">
    <citation type="submission" date="2024-01" db="EMBL/GenBank/DDBJ databases">
        <title>Bank of Algae and Cyanobacteria of the Azores (BACA) strain genomes.</title>
        <authorList>
            <person name="Luz R."/>
            <person name="Cordeiro R."/>
            <person name="Fonseca A."/>
            <person name="Goncalves V."/>
        </authorList>
    </citation>
    <scope>NUCLEOTIDE SEQUENCE</scope>
    <source>
        <strain evidence="2">BACA0141</strain>
    </source>
</reference>
<dbReference type="Proteomes" id="UP001333818">
    <property type="component" value="Unassembled WGS sequence"/>
</dbReference>
<feature type="transmembrane region" description="Helical" evidence="1">
    <location>
        <begin position="16"/>
        <end position="37"/>
    </location>
</feature>
<dbReference type="EMBL" id="JAZBJZ010000065">
    <property type="protein sequence ID" value="MEE3718125.1"/>
    <property type="molecule type" value="Genomic_DNA"/>
</dbReference>
<sequence>MSNIEKILPSVLQASPYVILGITIASGISLFAPISILESLGIVDLLANNRSWIGGTFLLSISILLSMIIVNGIKLITPALIKNWNVRQYRKELSVLSPPEKQILVEYIRKNTTTLPQRMQDGVVGGLVAKNILYWASNIGHPGSTMFDCNIQPWVWERLHRRPELVDLVKE</sequence>
<keyword evidence="3" id="KW-1185">Reference proteome</keyword>
<keyword evidence="1" id="KW-1133">Transmembrane helix</keyword>
<feature type="transmembrane region" description="Helical" evidence="1">
    <location>
        <begin position="57"/>
        <end position="81"/>
    </location>
</feature>
<comment type="caution">
    <text evidence="2">The sequence shown here is derived from an EMBL/GenBank/DDBJ whole genome shotgun (WGS) entry which is preliminary data.</text>
</comment>
<keyword evidence="1" id="KW-0472">Membrane</keyword>
<dbReference type="Pfam" id="PF14163">
    <property type="entry name" value="SieB"/>
    <property type="match status" value="1"/>
</dbReference>
<dbReference type="InterPro" id="IPR025982">
    <property type="entry name" value="SieB"/>
</dbReference>
<dbReference type="AlphaFoldDB" id="A0AAW9Q4F0"/>